<feature type="compositionally biased region" description="Basic and acidic residues" evidence="1">
    <location>
        <begin position="41"/>
        <end position="56"/>
    </location>
</feature>
<protein>
    <submittedName>
        <fullName evidence="3 4">Uncharacterized protein</fullName>
    </submittedName>
</protein>
<evidence type="ECO:0000313" key="3">
    <source>
        <dbReference type="WBParaSite" id="TMUE_1000002767.1"/>
    </source>
</evidence>
<organism evidence="2 4">
    <name type="scientific">Trichuris muris</name>
    <name type="common">Mouse whipworm</name>
    <dbReference type="NCBI Taxonomy" id="70415"/>
    <lineage>
        <taxon>Eukaryota</taxon>
        <taxon>Metazoa</taxon>
        <taxon>Ecdysozoa</taxon>
        <taxon>Nematoda</taxon>
        <taxon>Enoplea</taxon>
        <taxon>Dorylaimia</taxon>
        <taxon>Trichinellida</taxon>
        <taxon>Trichuridae</taxon>
        <taxon>Trichuris</taxon>
    </lineage>
</organism>
<dbReference type="Proteomes" id="UP000046395">
    <property type="component" value="Unassembled WGS sequence"/>
</dbReference>
<proteinExistence type="predicted"/>
<feature type="region of interest" description="Disordered" evidence="1">
    <location>
        <begin position="41"/>
        <end position="68"/>
    </location>
</feature>
<name>A0A5S6QHV0_TRIMR</name>
<dbReference type="WBParaSite" id="TMUE_2000006720.1">
    <property type="protein sequence ID" value="TMUE_2000006720.1"/>
    <property type="gene ID" value="WBGene00299700"/>
</dbReference>
<reference evidence="2" key="2">
    <citation type="submission" date="2014-03" db="EMBL/GenBank/DDBJ databases">
        <title>The whipworm genome and dual-species transcriptomics of an intimate host-pathogen interaction.</title>
        <authorList>
            <person name="Foth B.J."/>
            <person name="Tsai I.J."/>
            <person name="Reid A.J."/>
            <person name="Bancroft A.J."/>
            <person name="Nichol S."/>
            <person name="Tracey A."/>
            <person name="Holroyd N."/>
            <person name="Cotton J.A."/>
            <person name="Stanley E.J."/>
            <person name="Zarowiecki M."/>
            <person name="Liu J.Z."/>
            <person name="Huckvale T."/>
            <person name="Cooper P.J."/>
            <person name="Grencis R.K."/>
            <person name="Berriman M."/>
        </authorList>
    </citation>
    <scope>NUCLEOTIDE SEQUENCE [LARGE SCALE GENOMIC DNA]</scope>
    <source>
        <strain evidence="2">Edinburgh</strain>
    </source>
</reference>
<accession>A0A5S6QHV0</accession>
<sequence>MAANRPSRRARILQIYLRRPLSLRSDSLPLIISMMNRLRNETSPKMSARAEGESAGRNRPRTRSCAGTSRRGAQGALICINAGLPILAFFE</sequence>
<evidence type="ECO:0000313" key="2">
    <source>
        <dbReference type="Proteomes" id="UP000046395"/>
    </source>
</evidence>
<evidence type="ECO:0000313" key="4">
    <source>
        <dbReference type="WBParaSite" id="TMUE_2000006720.1"/>
    </source>
</evidence>
<evidence type="ECO:0000256" key="1">
    <source>
        <dbReference type="SAM" id="MobiDB-lite"/>
    </source>
</evidence>
<dbReference type="AlphaFoldDB" id="A0A5S6QHV0"/>
<reference evidence="3 4" key="3">
    <citation type="submission" date="2019-12" db="UniProtKB">
        <authorList>
            <consortium name="WormBaseParasite"/>
        </authorList>
    </citation>
    <scope>IDENTIFICATION</scope>
</reference>
<keyword evidence="2" id="KW-1185">Reference proteome</keyword>
<dbReference type="WBParaSite" id="TMUE_1000002767.1">
    <property type="protein sequence ID" value="TMUE_1000002767.1"/>
    <property type="gene ID" value="WBGene00298474"/>
</dbReference>
<reference evidence="2" key="1">
    <citation type="submission" date="2013-11" db="EMBL/GenBank/DDBJ databases">
        <authorList>
            <person name="Aslett M."/>
        </authorList>
    </citation>
    <scope>NUCLEOTIDE SEQUENCE [LARGE SCALE GENOMIC DNA]</scope>
    <source>
        <strain evidence="2">Edinburgh</strain>
    </source>
</reference>